<sequence length="190" mass="20897">MIRQWFGFVRDVIGLMRGSEAVVIRRQTERIRMQLVELQARRLLREKELEEACLRDVRQVVEKVQRLQRDLTDAEEAAKAYVDRLAEHAQKSIEEQGPPDTALVTERASERLDAAVYGDRSLGNSGLPGTSSIIGSSVEDMEGSGAPDVRVGTGLSEGGGGDPAGISWRHKSQETNSAGRYPSAHDGNLR</sequence>
<keyword evidence="4" id="KW-1185">Reference proteome</keyword>
<evidence type="ECO:0000313" key="4">
    <source>
        <dbReference type="Proteomes" id="UP000265515"/>
    </source>
</evidence>
<dbReference type="Proteomes" id="UP000265515">
    <property type="component" value="Unassembled WGS sequence"/>
</dbReference>
<reference evidence="3 4" key="1">
    <citation type="journal article" date="2018" name="Cell">
        <title>The Chara Genome: Secondary Complexity and Implications for Plant Terrestrialization.</title>
        <authorList>
            <person name="Nishiyama T."/>
            <person name="Sakayama H."/>
            <person name="Vries J.D."/>
            <person name="Buschmann H."/>
            <person name="Saint-Marcoux D."/>
            <person name="Ullrich K.K."/>
            <person name="Haas F.B."/>
            <person name="Vanderstraeten L."/>
            <person name="Becker D."/>
            <person name="Lang D."/>
            <person name="Vosolsobe S."/>
            <person name="Rombauts S."/>
            <person name="Wilhelmsson P.K.I."/>
            <person name="Janitza P."/>
            <person name="Kern R."/>
            <person name="Heyl A."/>
            <person name="Rumpler F."/>
            <person name="Villalobos L.I.A.C."/>
            <person name="Clay J.M."/>
            <person name="Skokan R."/>
            <person name="Toyoda A."/>
            <person name="Suzuki Y."/>
            <person name="Kagoshima H."/>
            <person name="Schijlen E."/>
            <person name="Tajeshwar N."/>
            <person name="Catarino B."/>
            <person name="Hetherington A.J."/>
            <person name="Saltykova A."/>
            <person name="Bonnot C."/>
            <person name="Breuninger H."/>
            <person name="Symeonidi A."/>
            <person name="Radhakrishnan G.V."/>
            <person name="Van Nieuwerburgh F."/>
            <person name="Deforce D."/>
            <person name="Chang C."/>
            <person name="Karol K.G."/>
            <person name="Hedrich R."/>
            <person name="Ulvskov P."/>
            <person name="Glockner G."/>
            <person name="Delwiche C.F."/>
            <person name="Petrasek J."/>
            <person name="Van de Peer Y."/>
            <person name="Friml J."/>
            <person name="Beilby M."/>
            <person name="Dolan L."/>
            <person name="Kohara Y."/>
            <person name="Sugano S."/>
            <person name="Fujiyama A."/>
            <person name="Delaux P.-M."/>
            <person name="Quint M."/>
            <person name="TheiBen G."/>
            <person name="Hagemann M."/>
            <person name="Harholt J."/>
            <person name="Dunand C."/>
            <person name="Zachgo S."/>
            <person name="Langdale J."/>
            <person name="Maumus F."/>
            <person name="Straeten D.V.D."/>
            <person name="Gould S.B."/>
            <person name="Rensing S.A."/>
        </authorList>
    </citation>
    <scope>NUCLEOTIDE SEQUENCE [LARGE SCALE GENOMIC DNA]</scope>
    <source>
        <strain evidence="3 4">S276</strain>
    </source>
</reference>
<feature type="region of interest" description="Disordered" evidence="2">
    <location>
        <begin position="140"/>
        <end position="190"/>
    </location>
</feature>
<protein>
    <submittedName>
        <fullName evidence="3">Uncharacterized protein</fullName>
    </submittedName>
</protein>
<evidence type="ECO:0000256" key="1">
    <source>
        <dbReference type="SAM" id="Coils"/>
    </source>
</evidence>
<comment type="caution">
    <text evidence="3">The sequence shown here is derived from an EMBL/GenBank/DDBJ whole genome shotgun (WGS) entry which is preliminary data.</text>
</comment>
<gene>
    <name evidence="3" type="ORF">CBR_g3028</name>
</gene>
<proteinExistence type="predicted"/>
<evidence type="ECO:0000256" key="2">
    <source>
        <dbReference type="SAM" id="MobiDB-lite"/>
    </source>
</evidence>
<keyword evidence="1" id="KW-0175">Coiled coil</keyword>
<organism evidence="3 4">
    <name type="scientific">Chara braunii</name>
    <name type="common">Braun's stonewort</name>
    <dbReference type="NCBI Taxonomy" id="69332"/>
    <lineage>
        <taxon>Eukaryota</taxon>
        <taxon>Viridiplantae</taxon>
        <taxon>Streptophyta</taxon>
        <taxon>Charophyceae</taxon>
        <taxon>Charales</taxon>
        <taxon>Characeae</taxon>
        <taxon>Chara</taxon>
    </lineage>
</organism>
<accession>A0A388KEV6</accession>
<name>A0A388KEV6_CHABU</name>
<dbReference type="EMBL" id="BFEA01000101">
    <property type="protein sequence ID" value="GBG68483.1"/>
    <property type="molecule type" value="Genomic_DNA"/>
</dbReference>
<dbReference type="AlphaFoldDB" id="A0A388KEV6"/>
<evidence type="ECO:0000313" key="3">
    <source>
        <dbReference type="EMBL" id="GBG68483.1"/>
    </source>
</evidence>
<feature type="coiled-coil region" evidence="1">
    <location>
        <begin position="57"/>
        <end position="91"/>
    </location>
</feature>
<dbReference type="Gramene" id="GBG68483">
    <property type="protein sequence ID" value="GBG68483"/>
    <property type="gene ID" value="CBR_g3028"/>
</dbReference>